<dbReference type="NCBIfam" id="TIGR00756">
    <property type="entry name" value="PPR"/>
    <property type="match status" value="3"/>
</dbReference>
<organism evidence="4 5">
    <name type="scientific">Striga hermonthica</name>
    <name type="common">Purple witchweed</name>
    <name type="synonym">Buchnera hermonthica</name>
    <dbReference type="NCBI Taxonomy" id="68872"/>
    <lineage>
        <taxon>Eukaryota</taxon>
        <taxon>Viridiplantae</taxon>
        <taxon>Streptophyta</taxon>
        <taxon>Embryophyta</taxon>
        <taxon>Tracheophyta</taxon>
        <taxon>Spermatophyta</taxon>
        <taxon>Magnoliopsida</taxon>
        <taxon>eudicotyledons</taxon>
        <taxon>Gunneridae</taxon>
        <taxon>Pentapetalae</taxon>
        <taxon>asterids</taxon>
        <taxon>lamiids</taxon>
        <taxon>Lamiales</taxon>
        <taxon>Orobanchaceae</taxon>
        <taxon>Buchnereae</taxon>
        <taxon>Striga</taxon>
    </lineage>
</organism>
<evidence type="ECO:0000313" key="5">
    <source>
        <dbReference type="Proteomes" id="UP001153555"/>
    </source>
</evidence>
<dbReference type="Gene3D" id="1.25.40.10">
    <property type="entry name" value="Tetratricopeptide repeat domain"/>
    <property type="match status" value="3"/>
</dbReference>
<gene>
    <name evidence="4" type="ORF">SHERM_18344</name>
</gene>
<dbReference type="Proteomes" id="UP001153555">
    <property type="component" value="Unassembled WGS sequence"/>
</dbReference>
<feature type="repeat" description="PPR" evidence="3">
    <location>
        <begin position="258"/>
        <end position="292"/>
    </location>
</feature>
<dbReference type="GO" id="GO:0003729">
    <property type="term" value="F:mRNA binding"/>
    <property type="evidence" value="ECO:0007669"/>
    <property type="project" value="UniProtKB-ARBA"/>
</dbReference>
<sequence length="676" mass="76552">MLLQPTIPKPPPNYPRQNHCNVYASNALSFSSGLLQNSSFSLKRSILYTTGYKTHDENAVFVTCLSTPQVNSRGTVDYERKALLSWGDIYNEVYVLKYPDSGVAAVLSRIENEGRKIKKWDLSKVVKELRKLKRFKHALEIYEWMNNMPQRFRTTSSDAAIQLDLIAKVHGISSAEQYFQNIPVASMDNRIYGSLLNAYVRSMMREKAESLMDEMRNRNYANHILPFNVMMTLYMNLKDHEKVESLISEVLGKGISPDMYTYNIWLSSCGSQGSLDKMEQVYQQMELNNSIDPNWSTFSTMAVMYIKSGLLEKAEECLRKLEDVMIMGRDRRPYHNLMTLYGTMGRKEEVYRIWNTYKASFANIPNYGYHAVISALIRSNDIEGAEKMYDEWLSVKSAFDPRIGNLLLSAYLRDGLSQKAETLFDQMTEMGGKPSPFTWEILLEDHIAKMRIPEALSCLKNAALAEWSVSWKPRHQIVSKILEIVEKGDDAEAKETLLEILRQVGCLDDAAYISNIPLLGGEKFCGGEDGNFVLLDQLQESLRLASSNPAQWLEKKIRRSSRFVPSVLHSSSRANNAIDLKNYWFVKLELKIEQLSESHHLLWPSVWGNFATVRASAVSAASSVGMVTQRSDKMERLDRAVLGGVARTFVEGGRGDAEGDVGELLSDDGGGVVDLK</sequence>
<dbReference type="InterPro" id="IPR011990">
    <property type="entry name" value="TPR-like_helical_dom_sf"/>
</dbReference>
<dbReference type="Pfam" id="PF13041">
    <property type="entry name" value="PPR_2"/>
    <property type="match status" value="1"/>
</dbReference>
<dbReference type="GO" id="GO:0005739">
    <property type="term" value="C:mitochondrion"/>
    <property type="evidence" value="ECO:0007669"/>
    <property type="project" value="TreeGrafter"/>
</dbReference>
<dbReference type="PANTHER" id="PTHR45717">
    <property type="entry name" value="OS12G0527900 PROTEIN"/>
    <property type="match status" value="1"/>
</dbReference>
<dbReference type="AlphaFoldDB" id="A0A9N7R9P3"/>
<comment type="caution">
    <text evidence="4">The sequence shown here is derived from an EMBL/GenBank/DDBJ whole genome shotgun (WGS) entry which is preliminary data.</text>
</comment>
<name>A0A9N7R9P3_STRHE</name>
<dbReference type="Pfam" id="PF01535">
    <property type="entry name" value="PPR"/>
    <property type="match status" value="4"/>
</dbReference>
<feature type="repeat" description="PPR" evidence="3">
    <location>
        <begin position="400"/>
        <end position="434"/>
    </location>
</feature>
<comment type="similarity">
    <text evidence="1">Belongs to the PPR family. P subfamily.</text>
</comment>
<dbReference type="PROSITE" id="PS51375">
    <property type="entry name" value="PPR"/>
    <property type="match status" value="3"/>
</dbReference>
<reference evidence="4" key="1">
    <citation type="submission" date="2019-12" db="EMBL/GenBank/DDBJ databases">
        <authorList>
            <person name="Scholes J."/>
        </authorList>
    </citation>
    <scope>NUCLEOTIDE SEQUENCE</scope>
</reference>
<dbReference type="EMBL" id="CACSLK010020742">
    <property type="protein sequence ID" value="CAA0820342.1"/>
    <property type="molecule type" value="Genomic_DNA"/>
</dbReference>
<protein>
    <submittedName>
        <fullName evidence="4">Pentatricopeptide repeat-containing protein</fullName>
    </submittedName>
</protein>
<accession>A0A9N7R9P3</accession>
<dbReference type="PANTHER" id="PTHR45717:SF3">
    <property type="entry name" value="OS04G0544400 PROTEIN"/>
    <property type="match status" value="1"/>
</dbReference>
<feature type="repeat" description="PPR" evidence="3">
    <location>
        <begin position="188"/>
        <end position="222"/>
    </location>
</feature>
<evidence type="ECO:0000256" key="3">
    <source>
        <dbReference type="PROSITE-ProRule" id="PRU00708"/>
    </source>
</evidence>
<proteinExistence type="inferred from homology"/>
<keyword evidence="2" id="KW-0677">Repeat</keyword>
<dbReference type="OrthoDB" id="1908178at2759"/>
<evidence type="ECO:0000256" key="2">
    <source>
        <dbReference type="ARBA" id="ARBA00022737"/>
    </source>
</evidence>
<dbReference type="FunFam" id="1.25.40.10:FF:000516">
    <property type="entry name" value="Pentatricopeptide repeat-containing protein"/>
    <property type="match status" value="1"/>
</dbReference>
<evidence type="ECO:0000313" key="4">
    <source>
        <dbReference type="EMBL" id="CAA0820342.1"/>
    </source>
</evidence>
<dbReference type="InterPro" id="IPR002885">
    <property type="entry name" value="PPR_rpt"/>
</dbReference>
<keyword evidence="5" id="KW-1185">Reference proteome</keyword>
<dbReference type="FunFam" id="1.25.40.10:FF:000253">
    <property type="entry name" value="Pentatricopeptide repeat-containing protein"/>
    <property type="match status" value="1"/>
</dbReference>
<evidence type="ECO:0000256" key="1">
    <source>
        <dbReference type="ARBA" id="ARBA00007626"/>
    </source>
</evidence>